<evidence type="ECO:0000313" key="3">
    <source>
        <dbReference type="Proteomes" id="UP000030689"/>
    </source>
</evidence>
<dbReference type="EMBL" id="KI517435">
    <property type="protein sequence ID" value="ESQ45892.1"/>
    <property type="molecule type" value="Genomic_DNA"/>
</dbReference>
<dbReference type="KEGG" id="eus:EUTSA_v10010959mg"/>
<dbReference type="Pfam" id="PF08268">
    <property type="entry name" value="FBA_3"/>
    <property type="match status" value="1"/>
</dbReference>
<evidence type="ECO:0000259" key="1">
    <source>
        <dbReference type="Pfam" id="PF08268"/>
    </source>
</evidence>
<dbReference type="AlphaFoldDB" id="V4LTQ9"/>
<protein>
    <recommendedName>
        <fullName evidence="1">F-box associated beta-propeller type 3 domain-containing protein</fullName>
    </recommendedName>
</protein>
<evidence type="ECO:0000313" key="2">
    <source>
        <dbReference type="EMBL" id="ESQ45892.1"/>
    </source>
</evidence>
<dbReference type="InterPro" id="IPR017451">
    <property type="entry name" value="F-box-assoc_interact_dom"/>
</dbReference>
<name>V4LTQ9_EUTSA</name>
<dbReference type="PANTHER" id="PTHR31111:SF47">
    <property type="entry name" value="F-BOX ASSOCIATED UBIQUITINATION EFFECTOR FAMILY PROTEIN"/>
    <property type="match status" value="1"/>
</dbReference>
<dbReference type="Gramene" id="ESQ45892">
    <property type="protein sequence ID" value="ESQ45892"/>
    <property type="gene ID" value="EUTSA_v10010959mg"/>
</dbReference>
<dbReference type="InterPro" id="IPR013187">
    <property type="entry name" value="F-box-assoc_dom_typ3"/>
</dbReference>
<accession>V4LTQ9</accession>
<reference evidence="2 3" key="1">
    <citation type="journal article" date="2013" name="Front. Plant Sci.">
        <title>The Reference Genome of the Halophytic Plant Eutrema salsugineum.</title>
        <authorList>
            <person name="Yang R."/>
            <person name="Jarvis D.E."/>
            <person name="Chen H."/>
            <person name="Beilstein M.A."/>
            <person name="Grimwood J."/>
            <person name="Jenkins J."/>
            <person name="Shu S."/>
            <person name="Prochnik S."/>
            <person name="Xin M."/>
            <person name="Ma C."/>
            <person name="Schmutz J."/>
            <person name="Wing R.A."/>
            <person name="Mitchell-Olds T."/>
            <person name="Schumaker K.S."/>
            <person name="Wang X."/>
        </authorList>
    </citation>
    <scope>NUCLEOTIDE SEQUENCE [LARGE SCALE GENOMIC DNA]</scope>
</reference>
<feature type="domain" description="F-box associated beta-propeller type 3" evidence="1">
    <location>
        <begin position="17"/>
        <end position="238"/>
    </location>
</feature>
<gene>
    <name evidence="2" type="ORF">EUTSA_v10010959mg</name>
</gene>
<keyword evidence="3" id="KW-1185">Reference proteome</keyword>
<dbReference type="OMA" id="DESPWEH"/>
<dbReference type="NCBIfam" id="TIGR01640">
    <property type="entry name" value="F_box_assoc_1"/>
    <property type="match status" value="1"/>
</dbReference>
<organism evidence="2 3">
    <name type="scientific">Eutrema salsugineum</name>
    <name type="common">Saltwater cress</name>
    <name type="synonym">Sisymbrium salsugineum</name>
    <dbReference type="NCBI Taxonomy" id="72664"/>
    <lineage>
        <taxon>Eukaryota</taxon>
        <taxon>Viridiplantae</taxon>
        <taxon>Streptophyta</taxon>
        <taxon>Embryophyta</taxon>
        <taxon>Tracheophyta</taxon>
        <taxon>Spermatophyta</taxon>
        <taxon>Magnoliopsida</taxon>
        <taxon>eudicotyledons</taxon>
        <taxon>Gunneridae</taxon>
        <taxon>Pentapetalae</taxon>
        <taxon>rosids</taxon>
        <taxon>malvids</taxon>
        <taxon>Brassicales</taxon>
        <taxon>Brassicaceae</taxon>
        <taxon>Eutremeae</taxon>
        <taxon>Eutrema</taxon>
    </lineage>
</organism>
<sequence length="256" mass="29654">MIQKNMTTFSNSKINRPVEDQYKVLAIDESPWEHKVLVVGKDRAWREAPCVACPHVSHTKGLHMNGTVYYGATKKDINFPNNSIIVCFDVRLETFNIIKVPSKVLTSMGYQSMWFRYPWADTSDNGTDKTLINYRGKIGVVENPRLKGSFRMWVVEDAEKEEWSISTFHLPESADLDFMVMDTFSSGEICLVPRKWSYPFCLYYYNWEKKSIRSVRIEGLPVSEFRRAETISVTVSDHYESLMFLKTCKLIQGLSL</sequence>
<proteinExistence type="predicted"/>
<dbReference type="PANTHER" id="PTHR31111">
    <property type="entry name" value="BNAA05G37150D PROTEIN-RELATED"/>
    <property type="match status" value="1"/>
</dbReference>
<dbReference type="Proteomes" id="UP000030689">
    <property type="component" value="Unassembled WGS sequence"/>
</dbReference>